<evidence type="ECO:0000256" key="1">
    <source>
        <dbReference type="SAM" id="MobiDB-lite"/>
    </source>
</evidence>
<proteinExistence type="predicted"/>
<evidence type="ECO:0000313" key="2">
    <source>
        <dbReference type="EMBL" id="CAG5080416.1"/>
    </source>
</evidence>
<dbReference type="KEGG" id="ptan:CRYO30217_01301"/>
<dbReference type="RefSeq" id="WP_258541509.1">
    <property type="nucleotide sequence ID" value="NZ_OU015584.1"/>
</dbReference>
<feature type="region of interest" description="Disordered" evidence="1">
    <location>
        <begin position="1"/>
        <end position="20"/>
    </location>
</feature>
<sequence>MEKVQTQPTPTTKSKKKVSRKTLEELERQTIVHCKHTLNAGDGIRIWRTTFLVEQPSGKKRKLIHAENISMHPTWTIMDRSGEYRFTLYFEGLSKDCKTFDLIEEIPQPGAFSVHNIPRNNQDVYRVKLA</sequence>
<feature type="compositionally biased region" description="Low complexity" evidence="1">
    <location>
        <begin position="1"/>
        <end position="12"/>
    </location>
</feature>
<protein>
    <submittedName>
        <fullName evidence="2">Uncharacterized protein</fullName>
    </submittedName>
</protein>
<dbReference type="EMBL" id="OU015584">
    <property type="protein sequence ID" value="CAG5080416.1"/>
    <property type="molecule type" value="Genomic_DNA"/>
</dbReference>
<dbReference type="Proteomes" id="UP000683507">
    <property type="component" value="Chromosome"/>
</dbReference>
<accession>A0A916JL61</accession>
<evidence type="ECO:0000313" key="3">
    <source>
        <dbReference type="Proteomes" id="UP000683507"/>
    </source>
</evidence>
<organism evidence="2 3">
    <name type="scientific">Parvicella tangerina</name>
    <dbReference type="NCBI Taxonomy" id="2829795"/>
    <lineage>
        <taxon>Bacteria</taxon>
        <taxon>Pseudomonadati</taxon>
        <taxon>Bacteroidota</taxon>
        <taxon>Flavobacteriia</taxon>
        <taxon>Flavobacteriales</taxon>
        <taxon>Parvicellaceae</taxon>
        <taxon>Parvicella</taxon>
    </lineage>
</organism>
<gene>
    <name evidence="2" type="ORF">CRYO30217_01301</name>
</gene>
<dbReference type="AlphaFoldDB" id="A0A916JL61"/>
<reference evidence="2" key="1">
    <citation type="submission" date="2021-04" db="EMBL/GenBank/DDBJ databases">
        <authorList>
            <person name="Rodrigo-Torres L."/>
            <person name="Arahal R. D."/>
            <person name="Lucena T."/>
        </authorList>
    </citation>
    <scope>NUCLEOTIDE SEQUENCE</scope>
    <source>
        <strain evidence="2">AS29M-1</strain>
    </source>
</reference>
<name>A0A916JL61_9FLAO</name>
<keyword evidence="3" id="KW-1185">Reference proteome</keyword>